<dbReference type="Proteomes" id="UP000187085">
    <property type="component" value="Unassembled WGS sequence"/>
</dbReference>
<feature type="transmembrane region" description="Helical" evidence="1">
    <location>
        <begin position="28"/>
        <end position="50"/>
    </location>
</feature>
<sequence length="136" mass="13588">MCMSRSQPSGRTAVPAAGREVGDTDRGAVTVLVVGLCGVVLALIGALLLLGQAAAAQARATTGADLTALAAADTARGLRDGEPCRVAGAIAVANRVRMEVCRITAERGGTAQIVVTAPMPYPWPAATGRARAGAPP</sequence>
<keyword evidence="1" id="KW-1133">Transmembrane helix</keyword>
<dbReference type="EMBL" id="MRDE01000018">
    <property type="protein sequence ID" value="OMH26964.1"/>
    <property type="molecule type" value="Genomic_DNA"/>
</dbReference>
<gene>
    <name evidence="2" type="ORF">BKD30_04245</name>
</gene>
<proteinExistence type="predicted"/>
<evidence type="ECO:0000313" key="3">
    <source>
        <dbReference type="Proteomes" id="UP000187085"/>
    </source>
</evidence>
<evidence type="ECO:0000313" key="2">
    <source>
        <dbReference type="EMBL" id="OMH26964.1"/>
    </source>
</evidence>
<comment type="caution">
    <text evidence="2">The sequence shown here is derived from an EMBL/GenBank/DDBJ whole genome shotgun (WGS) entry which is preliminary data.</text>
</comment>
<keyword evidence="1" id="KW-0472">Membrane</keyword>
<evidence type="ECO:0000256" key="1">
    <source>
        <dbReference type="SAM" id="Phobius"/>
    </source>
</evidence>
<keyword evidence="1" id="KW-0812">Transmembrane</keyword>
<dbReference type="InterPro" id="IPR021202">
    <property type="entry name" value="Rv3654c-like"/>
</dbReference>
<protein>
    <submittedName>
        <fullName evidence="2">Uncharacterized protein</fullName>
    </submittedName>
</protein>
<keyword evidence="3" id="KW-1185">Reference proteome</keyword>
<reference evidence="2 3" key="1">
    <citation type="submission" date="2016-12" db="EMBL/GenBank/DDBJ databases">
        <title>Draft genome of Tersicoccus phoenicis 1P05MA.</title>
        <authorList>
            <person name="Nakajima Y."/>
            <person name="Yoshizawa S."/>
            <person name="Nakamura K."/>
            <person name="Ogura Y."/>
            <person name="Hayashi T."/>
            <person name="Kogure K."/>
        </authorList>
    </citation>
    <scope>NUCLEOTIDE SEQUENCE [LARGE SCALE GENOMIC DNA]</scope>
    <source>
        <strain evidence="2 3">1p05MA</strain>
    </source>
</reference>
<organism evidence="2 3">
    <name type="scientific">Tersicoccus phoenicis</name>
    <dbReference type="NCBI Taxonomy" id="554083"/>
    <lineage>
        <taxon>Bacteria</taxon>
        <taxon>Bacillati</taxon>
        <taxon>Actinomycetota</taxon>
        <taxon>Actinomycetes</taxon>
        <taxon>Micrococcales</taxon>
        <taxon>Micrococcaceae</taxon>
        <taxon>Tersicoccus</taxon>
    </lineage>
</organism>
<accession>A0A1R1LHE6</accession>
<name>A0A1R1LHE6_9MICC</name>
<dbReference type="NCBIfam" id="TIGR03816">
    <property type="entry name" value="tadE_like_DECH"/>
    <property type="match status" value="1"/>
</dbReference>
<dbReference type="AlphaFoldDB" id="A0A1R1LHE6"/>
<dbReference type="STRING" id="554083.BKD30_04245"/>